<proteinExistence type="predicted"/>
<dbReference type="CDD" id="cd00093">
    <property type="entry name" value="HTH_XRE"/>
    <property type="match status" value="1"/>
</dbReference>
<feature type="domain" description="HTH cro/C1-type" evidence="4">
    <location>
        <begin position="12"/>
        <end position="66"/>
    </location>
</feature>
<sequence length="184" mass="20919">MEEINLIIAKNLKNFRESKKLSLEKVAELTGVSKTMIGQIERGESSPTITTIWKIANGLKISFTSLINNPQPDTKVISKTDIQILSEDNGKYQVYPYFPFEDDRRFEVYSVEIEEGGSLDADSHREGTEEFITVFEGELTISVNSNEYTIKSGNAIRFKADRAHSYYNRGKTLAKLSMIIYYPV</sequence>
<evidence type="ECO:0000259" key="4">
    <source>
        <dbReference type="PROSITE" id="PS50943"/>
    </source>
</evidence>
<dbReference type="CDD" id="cd02209">
    <property type="entry name" value="cupin_XRE_C"/>
    <property type="match status" value="1"/>
</dbReference>
<name>A0A0B6AJ67_PRIM2</name>
<dbReference type="Pfam" id="PF01381">
    <property type="entry name" value="HTH_3"/>
    <property type="match status" value="1"/>
</dbReference>
<evidence type="ECO:0000256" key="2">
    <source>
        <dbReference type="ARBA" id="ARBA00023125"/>
    </source>
</evidence>
<protein>
    <submittedName>
        <fullName evidence="5">Helix-turn-helix family protein</fullName>
    </submittedName>
</protein>
<dbReference type="InterPro" id="IPR013096">
    <property type="entry name" value="Cupin_2"/>
</dbReference>
<dbReference type="EMBL" id="CP009920">
    <property type="protein sequence ID" value="AJI21107.1"/>
    <property type="molecule type" value="Genomic_DNA"/>
</dbReference>
<organism evidence="5 6">
    <name type="scientific">Priestia megaterium (strain ATCC 14581 / DSM 32 / CCUG 1817 / JCM 2506 / NBRC 15308 / NCIMB 9376 / NCTC 10342 / NRRL B-14308 / VKM B-512 / Ford 19)</name>
    <name type="common">Bacillus megaterium</name>
    <dbReference type="NCBI Taxonomy" id="1348623"/>
    <lineage>
        <taxon>Bacteria</taxon>
        <taxon>Bacillati</taxon>
        <taxon>Bacillota</taxon>
        <taxon>Bacilli</taxon>
        <taxon>Bacillales</taxon>
        <taxon>Bacillaceae</taxon>
        <taxon>Priestia</taxon>
    </lineage>
</organism>
<dbReference type="InterPro" id="IPR001387">
    <property type="entry name" value="Cro/C1-type_HTH"/>
</dbReference>
<evidence type="ECO:0000256" key="1">
    <source>
        <dbReference type="ARBA" id="ARBA00023015"/>
    </source>
</evidence>
<dbReference type="Gene3D" id="1.10.260.40">
    <property type="entry name" value="lambda repressor-like DNA-binding domains"/>
    <property type="match status" value="1"/>
</dbReference>
<dbReference type="Gene3D" id="2.60.120.10">
    <property type="entry name" value="Jelly Rolls"/>
    <property type="match status" value="1"/>
</dbReference>
<dbReference type="Pfam" id="PF07883">
    <property type="entry name" value="Cupin_2"/>
    <property type="match status" value="1"/>
</dbReference>
<dbReference type="InterPro" id="IPR011051">
    <property type="entry name" value="RmlC_Cupin_sf"/>
</dbReference>
<evidence type="ECO:0000313" key="5">
    <source>
        <dbReference type="EMBL" id="AJI21107.1"/>
    </source>
</evidence>
<dbReference type="Proteomes" id="UP000031829">
    <property type="component" value="Chromosome"/>
</dbReference>
<dbReference type="SUPFAM" id="SSF47413">
    <property type="entry name" value="lambda repressor-like DNA-binding domains"/>
    <property type="match status" value="1"/>
</dbReference>
<keyword evidence="3" id="KW-0804">Transcription</keyword>
<dbReference type="HOGENOM" id="CLU_085376_5_0_9"/>
<keyword evidence="2" id="KW-0238">DNA-binding</keyword>
<keyword evidence="1" id="KW-0805">Transcription regulation</keyword>
<dbReference type="GO" id="GO:0003677">
    <property type="term" value="F:DNA binding"/>
    <property type="evidence" value="ECO:0007669"/>
    <property type="project" value="UniProtKB-KW"/>
</dbReference>
<evidence type="ECO:0000313" key="6">
    <source>
        <dbReference type="Proteomes" id="UP000031829"/>
    </source>
</evidence>
<dbReference type="PANTHER" id="PTHR46797">
    <property type="entry name" value="HTH-TYPE TRANSCRIPTIONAL REGULATOR"/>
    <property type="match status" value="1"/>
</dbReference>
<reference evidence="5 6" key="1">
    <citation type="journal article" date="2015" name="Genome Announc.">
        <title>Complete genome sequences for 35 biothreat assay-relevant bacillus species.</title>
        <authorList>
            <person name="Johnson S.L."/>
            <person name="Daligault H.E."/>
            <person name="Davenport K.W."/>
            <person name="Jaissle J."/>
            <person name="Frey K.G."/>
            <person name="Ladner J.T."/>
            <person name="Broomall S.M."/>
            <person name="Bishop-Lilly K.A."/>
            <person name="Bruce D.C."/>
            <person name="Gibbons H.S."/>
            <person name="Coyne S.R."/>
            <person name="Lo C.C."/>
            <person name="Meincke L."/>
            <person name="Munk A.C."/>
            <person name="Koroleva G.I."/>
            <person name="Rosenzweig C.N."/>
            <person name="Palacios G.F."/>
            <person name="Redden C.L."/>
            <person name="Minogue T.D."/>
            <person name="Chain P.S."/>
        </authorList>
    </citation>
    <scope>NUCLEOTIDE SEQUENCE [LARGE SCALE GENOMIC DNA]</scope>
    <source>
        <strain evidence="6">ATCC 14581 / DSM 32 / JCM 2506 / NBRC 15308 / NCIMB 9376 / NCTC 10342 / NRRL B-14308 / VKM B-512</strain>
    </source>
</reference>
<evidence type="ECO:0000256" key="3">
    <source>
        <dbReference type="ARBA" id="ARBA00023163"/>
    </source>
</evidence>
<dbReference type="SMART" id="SM00530">
    <property type="entry name" value="HTH_XRE"/>
    <property type="match status" value="1"/>
</dbReference>
<dbReference type="InterPro" id="IPR010982">
    <property type="entry name" value="Lambda_DNA-bd_dom_sf"/>
</dbReference>
<dbReference type="KEGG" id="bmeg:BG04_597"/>
<dbReference type="PANTHER" id="PTHR46797:SF23">
    <property type="entry name" value="HTH-TYPE TRANSCRIPTIONAL REGULATOR SUTR"/>
    <property type="match status" value="1"/>
</dbReference>
<dbReference type="AlphaFoldDB" id="A0A0B6AJ67"/>
<dbReference type="GO" id="GO:0003700">
    <property type="term" value="F:DNA-binding transcription factor activity"/>
    <property type="evidence" value="ECO:0007669"/>
    <property type="project" value="TreeGrafter"/>
</dbReference>
<dbReference type="SUPFAM" id="SSF51182">
    <property type="entry name" value="RmlC-like cupins"/>
    <property type="match status" value="1"/>
</dbReference>
<dbReference type="InterPro" id="IPR050807">
    <property type="entry name" value="TransReg_Diox_bact_type"/>
</dbReference>
<dbReference type="GO" id="GO:0005829">
    <property type="term" value="C:cytosol"/>
    <property type="evidence" value="ECO:0007669"/>
    <property type="project" value="TreeGrafter"/>
</dbReference>
<gene>
    <name evidence="5" type="ORF">BG04_597</name>
</gene>
<dbReference type="InterPro" id="IPR014710">
    <property type="entry name" value="RmlC-like_jellyroll"/>
</dbReference>
<dbReference type="PROSITE" id="PS50943">
    <property type="entry name" value="HTH_CROC1"/>
    <property type="match status" value="1"/>
</dbReference>
<accession>A0A0B6AJ67</accession>